<dbReference type="Pfam" id="PF23622">
    <property type="entry name" value="LRR_At1g61320_AtMIF1"/>
    <property type="match status" value="1"/>
</dbReference>
<comment type="caution">
    <text evidence="2">The sequence shown here is derived from an EMBL/GenBank/DDBJ whole genome shotgun (WGS) entry which is preliminary data.</text>
</comment>
<dbReference type="Gramene" id="PRQ26815">
    <property type="protein sequence ID" value="PRQ26815"/>
    <property type="gene ID" value="RchiOBHm_Chr6g0298681"/>
</dbReference>
<dbReference type="PANTHER" id="PTHR34145">
    <property type="entry name" value="OS02G0105600 PROTEIN"/>
    <property type="match status" value="1"/>
</dbReference>
<sequence>MEKGVQTLELDFLVFGCIPPMYTFPHDLTKHLCDGHIPIQGPSACIGLKSLKVLNFHCVDVAGEVLEYYLSNCPILERLLVRDSPSLSNLRVVGSSVALKYLLIEYCRNIKSIEICDTNLVSFIYDGDCRNLLLRNVLLLVEVSVSMPSCKGLPSLNSHAVFLS</sequence>
<dbReference type="InterPro" id="IPR053772">
    <property type="entry name" value="At1g61320/At1g61330-like"/>
</dbReference>
<proteinExistence type="predicted"/>
<evidence type="ECO:0000313" key="2">
    <source>
        <dbReference type="EMBL" id="PRQ26815.1"/>
    </source>
</evidence>
<keyword evidence="3" id="KW-1185">Reference proteome</keyword>
<dbReference type="PANTHER" id="PTHR34145:SF68">
    <property type="entry name" value="FBD DOMAIN-CONTAINING PROTEIN"/>
    <property type="match status" value="1"/>
</dbReference>
<protein>
    <submittedName>
        <fullName evidence="2">Putative leucine-rich repeat domain, L domain-containing protein</fullName>
    </submittedName>
</protein>
<organism evidence="2 3">
    <name type="scientific">Rosa chinensis</name>
    <name type="common">China rose</name>
    <dbReference type="NCBI Taxonomy" id="74649"/>
    <lineage>
        <taxon>Eukaryota</taxon>
        <taxon>Viridiplantae</taxon>
        <taxon>Streptophyta</taxon>
        <taxon>Embryophyta</taxon>
        <taxon>Tracheophyta</taxon>
        <taxon>Spermatophyta</taxon>
        <taxon>Magnoliopsida</taxon>
        <taxon>eudicotyledons</taxon>
        <taxon>Gunneridae</taxon>
        <taxon>Pentapetalae</taxon>
        <taxon>rosids</taxon>
        <taxon>fabids</taxon>
        <taxon>Rosales</taxon>
        <taxon>Rosaceae</taxon>
        <taxon>Rosoideae</taxon>
        <taxon>Rosoideae incertae sedis</taxon>
        <taxon>Rosa</taxon>
    </lineage>
</organism>
<dbReference type="STRING" id="74649.A0A2P6PY04"/>
<feature type="domain" description="At1g61320/AtMIF1 LRR" evidence="1">
    <location>
        <begin position="44"/>
        <end position="147"/>
    </location>
</feature>
<reference evidence="2 3" key="1">
    <citation type="journal article" date="2018" name="Nat. Genet.">
        <title>The Rosa genome provides new insights in the design of modern roses.</title>
        <authorList>
            <person name="Bendahmane M."/>
        </authorList>
    </citation>
    <scope>NUCLEOTIDE SEQUENCE [LARGE SCALE GENOMIC DNA]</scope>
    <source>
        <strain evidence="3">cv. Old Blush</strain>
    </source>
</reference>
<dbReference type="Proteomes" id="UP000238479">
    <property type="component" value="Chromosome 6"/>
</dbReference>
<name>A0A2P6PY04_ROSCH</name>
<dbReference type="InterPro" id="IPR055357">
    <property type="entry name" value="LRR_At1g61320_AtMIF1"/>
</dbReference>
<dbReference type="SUPFAM" id="SSF52058">
    <property type="entry name" value="L domain-like"/>
    <property type="match status" value="1"/>
</dbReference>
<accession>A0A2P6PY04</accession>
<evidence type="ECO:0000259" key="1">
    <source>
        <dbReference type="Pfam" id="PF23622"/>
    </source>
</evidence>
<dbReference type="EMBL" id="PDCK01000044">
    <property type="protein sequence ID" value="PRQ26815.1"/>
    <property type="molecule type" value="Genomic_DNA"/>
</dbReference>
<gene>
    <name evidence="2" type="ORF">RchiOBHm_Chr6g0298681</name>
</gene>
<dbReference type="AlphaFoldDB" id="A0A2P6PY04"/>
<evidence type="ECO:0000313" key="3">
    <source>
        <dbReference type="Proteomes" id="UP000238479"/>
    </source>
</evidence>